<dbReference type="STRING" id="573063.Metin_0528"/>
<accession>D5VRJ5</accession>
<proteinExistence type="predicted"/>
<dbReference type="NCBIfam" id="NF009033">
    <property type="entry name" value="PRK12366.1-4"/>
    <property type="match status" value="1"/>
</dbReference>
<dbReference type="eggNOG" id="arCOG01510">
    <property type="taxonomic scope" value="Archaea"/>
</dbReference>
<gene>
    <name evidence="3" type="ordered locus">Metin_0528</name>
</gene>
<dbReference type="GeneID" id="9131533"/>
<dbReference type="PANTHER" id="PTHR13356:SF0">
    <property type="entry name" value="SOSS COMPLEX SUBUNIT B HOMOLOG"/>
    <property type="match status" value="1"/>
</dbReference>
<name>D5VRJ5_METIM</name>
<reference evidence="3" key="1">
    <citation type="submission" date="2010-04" db="EMBL/GenBank/DDBJ databases">
        <title>Complete sequence of Methanocaldococcus infernus ME.</title>
        <authorList>
            <consortium name="US DOE Joint Genome Institute"/>
            <person name="Lucas S."/>
            <person name="Copeland A."/>
            <person name="Lapidus A."/>
            <person name="Cheng J.-F."/>
            <person name="Bruce D."/>
            <person name="Goodwin L."/>
            <person name="Pitluck S."/>
            <person name="Munk A.C."/>
            <person name="Detter J.C."/>
            <person name="Han C."/>
            <person name="Tapia R."/>
            <person name="Land M."/>
            <person name="Hauser L."/>
            <person name="Kyrpides N."/>
            <person name="Mikhailova N."/>
            <person name="Sieprawska-Lupa M."/>
            <person name="Whitman W.B."/>
            <person name="Woyke T."/>
        </authorList>
    </citation>
    <scope>NUCLEOTIDE SEQUENCE [LARGE SCALE GENOMIC DNA]</scope>
    <source>
        <strain evidence="3">ME</strain>
    </source>
</reference>
<dbReference type="HOGENOM" id="CLU_415991_0_0_2"/>
<keyword evidence="4" id="KW-1185">Reference proteome</keyword>
<dbReference type="Pfam" id="PF01336">
    <property type="entry name" value="tRNA_anti-codon"/>
    <property type="match status" value="1"/>
</dbReference>
<dbReference type="RefSeq" id="WP_013099944.1">
    <property type="nucleotide sequence ID" value="NC_014122.1"/>
</dbReference>
<evidence type="ECO:0000256" key="1">
    <source>
        <dbReference type="ARBA" id="ARBA00023125"/>
    </source>
</evidence>
<feature type="domain" description="OB" evidence="2">
    <location>
        <begin position="181"/>
        <end position="242"/>
    </location>
</feature>
<dbReference type="KEGG" id="mif:Metin_0528"/>
<dbReference type="GO" id="GO:0003677">
    <property type="term" value="F:DNA binding"/>
    <property type="evidence" value="ECO:0007669"/>
    <property type="project" value="UniProtKB-KW"/>
</dbReference>
<evidence type="ECO:0000259" key="2">
    <source>
        <dbReference type="Pfam" id="PF01336"/>
    </source>
</evidence>
<dbReference type="InterPro" id="IPR051231">
    <property type="entry name" value="SOSS-B"/>
</dbReference>
<organism evidence="3 4">
    <name type="scientific">Methanocaldococcus infernus (strain DSM 11812 / JCM 15783 / ME)</name>
    <dbReference type="NCBI Taxonomy" id="573063"/>
    <lineage>
        <taxon>Archaea</taxon>
        <taxon>Methanobacteriati</taxon>
        <taxon>Methanobacteriota</taxon>
        <taxon>Methanomada group</taxon>
        <taxon>Methanococci</taxon>
        <taxon>Methanococcales</taxon>
        <taxon>Methanocaldococcaceae</taxon>
        <taxon>Methanocaldococcus</taxon>
    </lineage>
</organism>
<protein>
    <submittedName>
        <fullName evidence="3">Nucleic acid binding OB-fold tRNA/helicase-type</fullName>
    </submittedName>
</protein>
<dbReference type="Proteomes" id="UP000002061">
    <property type="component" value="Chromosome"/>
</dbReference>
<dbReference type="InterPro" id="IPR012340">
    <property type="entry name" value="NA-bd_OB-fold"/>
</dbReference>
<dbReference type="SUPFAM" id="SSF50249">
    <property type="entry name" value="Nucleic acid-binding proteins"/>
    <property type="match status" value="5"/>
</dbReference>
<keyword evidence="1" id="KW-0238">DNA-binding</keyword>
<dbReference type="CDD" id="cd04491">
    <property type="entry name" value="SoSSB_OBF"/>
    <property type="match status" value="1"/>
</dbReference>
<dbReference type="OrthoDB" id="6262at2157"/>
<dbReference type="Gene3D" id="2.40.50.140">
    <property type="entry name" value="Nucleic acid-binding proteins"/>
    <property type="match status" value="4"/>
</dbReference>
<dbReference type="PANTHER" id="PTHR13356">
    <property type="entry name" value="OB FOLD NUCLEIC ACID BINDING PROTEIN-RELATED"/>
    <property type="match status" value="1"/>
</dbReference>
<dbReference type="GO" id="GO:0000724">
    <property type="term" value="P:double-strand break repair via homologous recombination"/>
    <property type="evidence" value="ECO:0007669"/>
    <property type="project" value="TreeGrafter"/>
</dbReference>
<dbReference type="InterPro" id="IPR004365">
    <property type="entry name" value="NA-bd_OB_tRNA"/>
</dbReference>
<dbReference type="GO" id="GO:0010212">
    <property type="term" value="P:response to ionizing radiation"/>
    <property type="evidence" value="ECO:0007669"/>
    <property type="project" value="TreeGrafter"/>
</dbReference>
<dbReference type="EMBL" id="CP002009">
    <property type="protein sequence ID" value="ADG13198.1"/>
    <property type="molecule type" value="Genomic_DNA"/>
</dbReference>
<dbReference type="GO" id="GO:0004386">
    <property type="term" value="F:helicase activity"/>
    <property type="evidence" value="ECO:0007669"/>
    <property type="project" value="UniProtKB-KW"/>
</dbReference>
<evidence type="ECO:0000313" key="3">
    <source>
        <dbReference type="EMBL" id="ADG13198.1"/>
    </source>
</evidence>
<sequence>MNYEYVKKILSKKLNLTEDEIEERVKGLINEYGGIITKEAAILMLAKEEGIDIEEEPEEEFKIKDLEDGMIVSIKGKVYDVRESSTESQRVINLVIGDETGYVPVTLWNINIELEEGDIIELKKVRVKRKKRLSLVSTDETEVIKLGKEEVETKKIKDLNIGDFAIIEGSVFSSLPIKRFEKGKFRSFILSDGEDSIRVVLWHDLADTEIRVGDLVRVKGWIVPNYYNPNQLECSATNIEILERADGEIEVVPIEDLKYRDEGERVSIRGKVLAKSLKRTVELEKPIKVQDLIVEDETGRVKITFWGMGCSHLDNVSEGDIVLIKNCKVKKYVGMDGEEVISLNAGIDSEVIIEKKGEVKFNKIKEILEENLDIANVFGVVTDVKDNIVEVDGVKKRVKNVIIDDGTPIRLTLWEEAANIELEEGDVIKVYNASVKKNELVLTRYGRIEKVRFYNKKFIIELIEDELSEVRGTIVKKEEDEIELCPICRRRVINGECPNCGIVEAEKVKLLRVMLDDGTGVLECRAYGKRAEKLNRELGDEIVIYGILKNKIFNVKAIKRFDINREIEYLKKVLEEER</sequence>
<evidence type="ECO:0000313" key="4">
    <source>
        <dbReference type="Proteomes" id="UP000002061"/>
    </source>
</evidence>
<dbReference type="AlphaFoldDB" id="D5VRJ5"/>